<protein>
    <recommendedName>
        <fullName evidence="1">Glycosyltransferase Maf N-terminal domain-containing protein</fullName>
    </recommendedName>
</protein>
<proteinExistence type="predicted"/>
<dbReference type="InterPro" id="IPR029063">
    <property type="entry name" value="SAM-dependent_MTases_sf"/>
</dbReference>
<sequence>MDNHFFERNIKTLKTSVSPSEGLPEILSEKISVMTASSGQPTLRFENILLHSIYDPEKEARRFAEKLQVGARVCLYGFGLGYHLDAILDKIGPDGYLLAIELNPDILTAALTLRDQTGIFEDRRFHLIYGPDEAEVSREISHEMERITGDHADQLEVFFHAPSFKCIPSTFPSLTNALEVLLLERRFPAMFGNLEKA</sequence>
<feature type="non-terminal residue" evidence="2">
    <location>
        <position position="197"/>
    </location>
</feature>
<reference evidence="2" key="1">
    <citation type="submission" date="2018-05" db="EMBL/GenBank/DDBJ databases">
        <authorList>
            <person name="Lanie J.A."/>
            <person name="Ng W.-L."/>
            <person name="Kazmierczak K.M."/>
            <person name="Andrzejewski T.M."/>
            <person name="Davidsen T.M."/>
            <person name="Wayne K.J."/>
            <person name="Tettelin H."/>
            <person name="Glass J.I."/>
            <person name="Rusch D."/>
            <person name="Podicherti R."/>
            <person name="Tsui H.-C.T."/>
            <person name="Winkler M.E."/>
        </authorList>
    </citation>
    <scope>NUCLEOTIDE SEQUENCE</scope>
</reference>
<dbReference type="EMBL" id="UINC01232085">
    <property type="protein sequence ID" value="SVE64900.1"/>
    <property type="molecule type" value="Genomic_DNA"/>
</dbReference>
<feature type="domain" description="Glycosyltransferase Maf N-terminal" evidence="1">
    <location>
        <begin position="71"/>
        <end position="161"/>
    </location>
</feature>
<gene>
    <name evidence="2" type="ORF">METZ01_LOCUS517754</name>
</gene>
<accession>A0A383F860</accession>
<dbReference type="Pfam" id="PF20157">
    <property type="entry name" value="Maf_flag10_N"/>
    <property type="match status" value="1"/>
</dbReference>
<evidence type="ECO:0000313" key="2">
    <source>
        <dbReference type="EMBL" id="SVE64900.1"/>
    </source>
</evidence>
<dbReference type="SUPFAM" id="SSF53335">
    <property type="entry name" value="S-adenosyl-L-methionine-dependent methyltransferases"/>
    <property type="match status" value="1"/>
</dbReference>
<organism evidence="2">
    <name type="scientific">marine metagenome</name>
    <dbReference type="NCBI Taxonomy" id="408172"/>
    <lineage>
        <taxon>unclassified sequences</taxon>
        <taxon>metagenomes</taxon>
        <taxon>ecological metagenomes</taxon>
    </lineage>
</organism>
<dbReference type="InterPro" id="IPR045376">
    <property type="entry name" value="Maf_N"/>
</dbReference>
<evidence type="ECO:0000259" key="1">
    <source>
        <dbReference type="Pfam" id="PF20157"/>
    </source>
</evidence>
<dbReference type="AlphaFoldDB" id="A0A383F860"/>
<name>A0A383F860_9ZZZZ</name>